<dbReference type="Gene3D" id="2.40.37.20">
    <property type="entry name" value="D-serine dehydratase-like domain"/>
    <property type="match status" value="1"/>
</dbReference>
<evidence type="ECO:0000259" key="3">
    <source>
        <dbReference type="SMART" id="SM01119"/>
    </source>
</evidence>
<evidence type="ECO:0000313" key="5">
    <source>
        <dbReference type="Proteomes" id="UP000235916"/>
    </source>
</evidence>
<evidence type="ECO:0000313" key="4">
    <source>
        <dbReference type="EMBL" id="PND38950.1"/>
    </source>
</evidence>
<organism evidence="4 5">
    <name type="scientific">Kinneretia aquatilis</name>
    <dbReference type="NCBI Taxonomy" id="2070761"/>
    <lineage>
        <taxon>Bacteria</taxon>
        <taxon>Pseudomonadati</taxon>
        <taxon>Pseudomonadota</taxon>
        <taxon>Betaproteobacteria</taxon>
        <taxon>Burkholderiales</taxon>
        <taxon>Sphaerotilaceae</taxon>
        <taxon>Roseateles</taxon>
    </lineage>
</organism>
<evidence type="ECO:0000256" key="2">
    <source>
        <dbReference type="ARBA" id="ARBA00023239"/>
    </source>
</evidence>
<dbReference type="InterPro" id="IPR029066">
    <property type="entry name" value="PLP-binding_barrel"/>
</dbReference>
<dbReference type="Pfam" id="PF01168">
    <property type="entry name" value="Ala_racemase_N"/>
    <property type="match status" value="1"/>
</dbReference>
<dbReference type="Gene3D" id="3.20.20.10">
    <property type="entry name" value="Alanine racemase"/>
    <property type="match status" value="1"/>
</dbReference>
<comment type="similarity">
    <text evidence="1">Belongs to the DSD1 family.</text>
</comment>
<proteinExistence type="inferred from homology"/>
<dbReference type="OrthoDB" id="9811417at2"/>
<dbReference type="EMBL" id="POSP01000003">
    <property type="protein sequence ID" value="PND38950.1"/>
    <property type="molecule type" value="Genomic_DNA"/>
</dbReference>
<dbReference type="SMART" id="SM01119">
    <property type="entry name" value="D-ser_dehydrat"/>
    <property type="match status" value="1"/>
</dbReference>
<dbReference type="SUPFAM" id="SSF51419">
    <property type="entry name" value="PLP-binding barrel"/>
    <property type="match status" value="1"/>
</dbReference>
<name>A0A2N8KZS8_9BURK</name>
<dbReference type="Proteomes" id="UP000235916">
    <property type="component" value="Unassembled WGS sequence"/>
</dbReference>
<gene>
    <name evidence="4" type="ORF">C1O66_16390</name>
</gene>
<dbReference type="InterPro" id="IPR026956">
    <property type="entry name" value="D-ser_dehydrat-like_dom"/>
</dbReference>
<dbReference type="AlphaFoldDB" id="A0A2N8KZS8"/>
<dbReference type="InterPro" id="IPR001608">
    <property type="entry name" value="Ala_racemase_N"/>
</dbReference>
<dbReference type="PANTHER" id="PTHR28004">
    <property type="entry name" value="ZGC:162816-RELATED"/>
    <property type="match status" value="1"/>
</dbReference>
<reference evidence="4 5" key="1">
    <citation type="submission" date="2018-01" db="EMBL/GenBank/DDBJ databases">
        <title>Draft genome sequence of Paucibacter aquatile CR182 isolated from freshwater of the Nakdong River.</title>
        <authorList>
            <person name="Choi A."/>
            <person name="Chung E.J."/>
        </authorList>
    </citation>
    <scope>NUCLEOTIDE SEQUENCE [LARGE SCALE GENOMIC DNA]</scope>
    <source>
        <strain evidence="4 5">CR182</strain>
    </source>
</reference>
<dbReference type="PANTHER" id="PTHR28004:SF8">
    <property type="entry name" value="D-SERINE DEAMINASE"/>
    <property type="match status" value="1"/>
</dbReference>
<comment type="caution">
    <text evidence="4">The sequence shown here is derived from an EMBL/GenBank/DDBJ whole genome shotgun (WGS) entry which is preliminary data.</text>
</comment>
<keyword evidence="2" id="KW-0456">Lyase</keyword>
<dbReference type="InterPro" id="IPR042208">
    <property type="entry name" value="D-ser_dehydrat-like_sf"/>
</dbReference>
<dbReference type="InterPro" id="IPR051466">
    <property type="entry name" value="D-amino_acid_metab_enzyme"/>
</dbReference>
<accession>A0A2N8KZS8</accession>
<dbReference type="GO" id="GO:0016829">
    <property type="term" value="F:lyase activity"/>
    <property type="evidence" value="ECO:0007669"/>
    <property type="project" value="UniProtKB-KW"/>
</dbReference>
<keyword evidence="5" id="KW-1185">Reference proteome</keyword>
<sequence>MDTKTAPTLSVSPHHPERSHELLGPWLKGFPPLQAPLLLSALAAQGWQALGPEMPMPLALLRREALAHNIAWMQRFASQRGLSLAPHGKTTMSPQLFRRQLDAGAWGLSFANVQQLRIGVQAGGVRRALIANQLLGEAELGLLAELLRQTPGLRVASFADSPAQCQLLQAWQGRQGPGAPALELLLELGSEGGRCGVRDHDAALALARQVRAAPGLRLVGLAFYEGLGARGEDEADRAWMAGWTQRAHALLAACEAEDLFELADGQELLISAGGSALFDLVCGALRPPSRHRWRGLLRSGCYITHDHGLYKRLVDVAAPRIAAEGLSEAGEPGLQGALEVWCQVLSCPEPGLALLGAGRRDLSYDQGMPTPIAWAPLGQLQPGPAPAGWRIEAMNDQHAYLRWDAQDPAIAVPAVGDRVGLGISHPCTTFDKWTWLPIVEGEDYRIVDAVLTHF</sequence>
<evidence type="ECO:0000256" key="1">
    <source>
        <dbReference type="ARBA" id="ARBA00005323"/>
    </source>
</evidence>
<dbReference type="RefSeq" id="WP_102768867.1">
    <property type="nucleotide sequence ID" value="NZ_POSP01000003.1"/>
</dbReference>
<feature type="domain" description="D-serine dehydratase-like" evidence="3">
    <location>
        <begin position="337"/>
        <end position="440"/>
    </location>
</feature>
<dbReference type="Pfam" id="PF14031">
    <property type="entry name" value="D-ser_dehydrat"/>
    <property type="match status" value="1"/>
</dbReference>
<protein>
    <submittedName>
        <fullName evidence="4">Amino acid deaminase</fullName>
    </submittedName>
</protein>